<dbReference type="Gene3D" id="2.60.40.1240">
    <property type="match status" value="1"/>
</dbReference>
<feature type="compositionally biased region" description="Low complexity" evidence="2">
    <location>
        <begin position="27"/>
        <end position="40"/>
    </location>
</feature>
<evidence type="ECO:0000256" key="3">
    <source>
        <dbReference type="SAM" id="SignalP"/>
    </source>
</evidence>
<protein>
    <submittedName>
        <fullName evidence="5">DUF4352 domain-containing protein</fullName>
    </submittedName>
</protein>
<gene>
    <name evidence="5" type="ORF">Drose_01650</name>
</gene>
<evidence type="ECO:0000256" key="2">
    <source>
        <dbReference type="SAM" id="MobiDB-lite"/>
    </source>
</evidence>
<dbReference type="InterPro" id="IPR029051">
    <property type="entry name" value="DUF4352"/>
</dbReference>
<evidence type="ECO:0000259" key="4">
    <source>
        <dbReference type="Pfam" id="PF11611"/>
    </source>
</evidence>
<feature type="chain" id="PRO_5047429987" evidence="3">
    <location>
        <begin position="21"/>
        <end position="182"/>
    </location>
</feature>
<keyword evidence="6" id="KW-1185">Reference proteome</keyword>
<dbReference type="InterPro" id="IPR029050">
    <property type="entry name" value="Immunoprotect_excell_Ig-like"/>
</dbReference>
<accession>A0ABY5Z4T2</accession>
<dbReference type="EMBL" id="CP073721">
    <property type="protein sequence ID" value="UWZ37056.1"/>
    <property type="molecule type" value="Genomic_DNA"/>
</dbReference>
<sequence length="182" mass="18526">MRKNTILAMLAIPLAGLVLACGSTGSSSNAGSSGNSGNTTKQEAKSAPVTVKAGETMTLTESLFGSKTVVEITLANVKLNAKSGNQFITPGQGQFITADVTAVVKEGKASISSGDFKLVAADGTAYNTTMSLNGKDLMGSDLTPGQKTSGQIVFDAKKGAEQGGKVAIKSWLAEGDAGYWTL</sequence>
<feature type="signal peptide" evidence="3">
    <location>
        <begin position="1"/>
        <end position="20"/>
    </location>
</feature>
<evidence type="ECO:0000256" key="1">
    <source>
        <dbReference type="ARBA" id="ARBA00022729"/>
    </source>
</evidence>
<name>A0ABY5Z4T2_9ACTN</name>
<dbReference type="PROSITE" id="PS51257">
    <property type="entry name" value="PROKAR_LIPOPROTEIN"/>
    <property type="match status" value="1"/>
</dbReference>
<evidence type="ECO:0000313" key="6">
    <source>
        <dbReference type="Proteomes" id="UP001058271"/>
    </source>
</evidence>
<dbReference type="SUPFAM" id="SSF81982">
    <property type="entry name" value="Antigen MPT63/MPB63 (immunoprotective extracellular protein)"/>
    <property type="match status" value="1"/>
</dbReference>
<dbReference type="Pfam" id="PF11611">
    <property type="entry name" value="DUF4352"/>
    <property type="match status" value="1"/>
</dbReference>
<dbReference type="Proteomes" id="UP001058271">
    <property type="component" value="Chromosome"/>
</dbReference>
<proteinExistence type="predicted"/>
<evidence type="ECO:0000313" key="5">
    <source>
        <dbReference type="EMBL" id="UWZ37056.1"/>
    </source>
</evidence>
<feature type="region of interest" description="Disordered" evidence="2">
    <location>
        <begin position="27"/>
        <end position="49"/>
    </location>
</feature>
<reference evidence="5" key="1">
    <citation type="submission" date="2021-04" db="EMBL/GenBank/DDBJ databases">
        <title>Biosynthetic gene clusters of Dactylosporangioum roseum.</title>
        <authorList>
            <person name="Hartkoorn R.C."/>
            <person name="Beaudoing E."/>
            <person name="Hot D."/>
            <person name="Moureu S."/>
        </authorList>
    </citation>
    <scope>NUCLEOTIDE SEQUENCE</scope>
    <source>
        <strain evidence="5">NRRL B-16295</strain>
    </source>
</reference>
<organism evidence="5 6">
    <name type="scientific">Dactylosporangium roseum</name>
    <dbReference type="NCBI Taxonomy" id="47989"/>
    <lineage>
        <taxon>Bacteria</taxon>
        <taxon>Bacillati</taxon>
        <taxon>Actinomycetota</taxon>
        <taxon>Actinomycetes</taxon>
        <taxon>Micromonosporales</taxon>
        <taxon>Micromonosporaceae</taxon>
        <taxon>Dactylosporangium</taxon>
    </lineage>
</organism>
<keyword evidence="1 3" id="KW-0732">Signal</keyword>
<feature type="domain" description="DUF4352" evidence="4">
    <location>
        <begin position="70"/>
        <end position="161"/>
    </location>
</feature>
<dbReference type="RefSeq" id="WP_260726404.1">
    <property type="nucleotide sequence ID" value="NZ_BAAABS010000013.1"/>
</dbReference>